<dbReference type="EMBL" id="LFZN01000046">
    <property type="protein sequence ID" value="KXT02110.1"/>
    <property type="molecule type" value="Genomic_DNA"/>
</dbReference>
<dbReference type="AlphaFoldDB" id="A0A139HI25"/>
<feature type="compositionally biased region" description="Polar residues" evidence="1">
    <location>
        <begin position="960"/>
        <end position="983"/>
    </location>
</feature>
<feature type="compositionally biased region" description="Low complexity" evidence="1">
    <location>
        <begin position="616"/>
        <end position="634"/>
    </location>
</feature>
<protein>
    <submittedName>
        <fullName evidence="2">Uncharacterized protein</fullName>
    </submittedName>
</protein>
<organism evidence="2 3">
    <name type="scientific">Pseudocercospora eumusae</name>
    <dbReference type="NCBI Taxonomy" id="321146"/>
    <lineage>
        <taxon>Eukaryota</taxon>
        <taxon>Fungi</taxon>
        <taxon>Dikarya</taxon>
        <taxon>Ascomycota</taxon>
        <taxon>Pezizomycotina</taxon>
        <taxon>Dothideomycetes</taxon>
        <taxon>Dothideomycetidae</taxon>
        <taxon>Mycosphaerellales</taxon>
        <taxon>Mycosphaerellaceae</taxon>
        <taxon>Pseudocercospora</taxon>
    </lineage>
</organism>
<feature type="region of interest" description="Disordered" evidence="1">
    <location>
        <begin position="929"/>
        <end position="985"/>
    </location>
</feature>
<feature type="compositionally biased region" description="Polar residues" evidence="1">
    <location>
        <begin position="653"/>
        <end position="664"/>
    </location>
</feature>
<feature type="region of interest" description="Disordered" evidence="1">
    <location>
        <begin position="611"/>
        <end position="664"/>
    </location>
</feature>
<sequence length="1002" mass="108117">MDTVLEHAVTILKTLPVSEKRYTQYVASQYLDIHRSGFTLPPLTIDANAPPAERLHGLLSQMAQAELENFSATVASMLEEETSVSDLQEASTDPADEVPETQSHELRDESTEFATNDVIGVTSQRDLAQVQQDLSATDQLADVAVAEKSTSQPEEQDAPSGSEPSDIVLGQPGGPQSSDTGVTASPHSSDDENVSSSKAMTAPDATDKSHTQKRKATDESTPDGEVQSQPHLTRPTKSHKTGLHDFAGVTHAGPSNEHIQAPMPMGTKSSEESAPEVQNYNTTSTSPSSSASGITSDEPRRKSNVSQSTLATSTPSSDGNRSPGAYNFSSHDLFRKGNDPHAKRFDRGTPIPFNHQVHAFCLGNNNPDRLNNHGFSAWLQIHGFDKDWLKYNFSLGLVHQYAAGANGFQDGFYGPPNTRVTVAPPTATYGVQQNVTSYQKPSYGQQNHSALQLGAQSHGATPTSQMIYHAGLAQSSGQNKTKAKDVPPCTLEEIVRCVQNGRPKELKNDALKNFLRDYAPDMYKKSGENKASLLKKALNTGDVRRALQNVGLQVPIEYRVNGLAPIYNATSIGQTSTAMPTHDSHNSVGSSMAYQAFGAQEFDGQNNWEAQDYQQSRSTSRSSRGSRSVLSNGSTKATASNVGGSMASRVGINKTQAQSRPSYIQRDPSSFLQAYAHQQSRGNFQFSNMAQNPLGGIDHALKNSLPPQFENGWAKKLPHVLQAQQLAYNDQPSGPSAIWGRSAANVINLDDDQSDVAQEPVSHAAALTPQAASLSAIHPQNQPARAMQPVDQEALSQWNVAKHGDPTKMDTFARRGGTAPMSVTNGLRKSASVGVSKDRRKKPAGVERVVSPQRAAQLTSVVDADLQENIAAGGAGLYAAPAAPGPAFWGEHFVQNWQSDRANFRSDDTVAPKQDDELDDLDLRAILERSLREPHLSQPGTSNSRPLGQMDEQYAPISGPQPSMPQSNLPGRHNNYTTETGQQLDPLLWAEFFDDDGSAYSA</sequence>
<feature type="compositionally biased region" description="Polar residues" evidence="1">
    <location>
        <begin position="304"/>
        <end position="320"/>
    </location>
</feature>
<dbReference type="Proteomes" id="UP000070133">
    <property type="component" value="Unassembled WGS sequence"/>
</dbReference>
<feature type="compositionally biased region" description="Basic and acidic residues" evidence="1">
    <location>
        <begin position="205"/>
        <end position="218"/>
    </location>
</feature>
<feature type="compositionally biased region" description="Low complexity" evidence="1">
    <location>
        <begin position="282"/>
        <end position="296"/>
    </location>
</feature>
<proteinExistence type="predicted"/>
<evidence type="ECO:0000256" key="1">
    <source>
        <dbReference type="SAM" id="MobiDB-lite"/>
    </source>
</evidence>
<feature type="region of interest" description="Disordered" evidence="1">
    <location>
        <begin position="144"/>
        <end position="349"/>
    </location>
</feature>
<evidence type="ECO:0000313" key="3">
    <source>
        <dbReference type="Proteomes" id="UP000070133"/>
    </source>
</evidence>
<name>A0A139HI25_9PEZI</name>
<gene>
    <name evidence="2" type="ORF">AC578_6668</name>
</gene>
<comment type="caution">
    <text evidence="2">The sequence shown here is derived from an EMBL/GenBank/DDBJ whole genome shotgun (WGS) entry which is preliminary data.</text>
</comment>
<accession>A0A139HI25</accession>
<feature type="compositionally biased region" description="Basic and acidic residues" evidence="1">
    <location>
        <begin position="332"/>
        <end position="347"/>
    </location>
</feature>
<feature type="region of interest" description="Disordered" evidence="1">
    <location>
        <begin position="80"/>
        <end position="116"/>
    </location>
</feature>
<evidence type="ECO:0000313" key="2">
    <source>
        <dbReference type="EMBL" id="KXT02110.1"/>
    </source>
</evidence>
<keyword evidence="3" id="KW-1185">Reference proteome</keyword>
<dbReference type="OrthoDB" id="3650078at2759"/>
<feature type="compositionally biased region" description="Polar residues" evidence="1">
    <location>
        <begin position="174"/>
        <end position="187"/>
    </location>
</feature>
<reference evidence="2 3" key="1">
    <citation type="submission" date="2015-07" db="EMBL/GenBank/DDBJ databases">
        <title>Comparative genomics of the Sigatoka disease complex on banana suggests a link between parallel evolutionary changes in Pseudocercospora fijiensis and Pseudocercospora eumusae and increased virulence on the banana host.</title>
        <authorList>
            <person name="Chang T.-C."/>
            <person name="Salvucci A."/>
            <person name="Crous P.W."/>
            <person name="Stergiopoulos I."/>
        </authorList>
    </citation>
    <scope>NUCLEOTIDE SEQUENCE [LARGE SCALE GENOMIC DNA]</scope>
    <source>
        <strain evidence="2 3">CBS 114824</strain>
    </source>
</reference>